<dbReference type="InterPro" id="IPR035965">
    <property type="entry name" value="PAS-like_dom_sf"/>
</dbReference>
<keyword evidence="5" id="KW-0547">Nucleotide-binding</keyword>
<dbReference type="SMART" id="SM00091">
    <property type="entry name" value="PAS"/>
    <property type="match status" value="1"/>
</dbReference>
<keyword evidence="4" id="KW-0808">Transferase</keyword>
<keyword evidence="12" id="KW-1185">Reference proteome</keyword>
<proteinExistence type="predicted"/>
<dbReference type="InterPro" id="IPR000014">
    <property type="entry name" value="PAS"/>
</dbReference>
<keyword evidence="3" id="KW-0597">Phosphoprotein</keyword>
<comment type="catalytic activity">
    <reaction evidence="1">
        <text>ATP + protein L-histidine = ADP + protein N-phospho-L-histidine.</text>
        <dbReference type="EC" id="2.7.13.3"/>
    </reaction>
</comment>
<dbReference type="InterPro" id="IPR036097">
    <property type="entry name" value="HisK_dim/P_sf"/>
</dbReference>
<evidence type="ECO:0000313" key="12">
    <source>
        <dbReference type="Proteomes" id="UP000507962"/>
    </source>
</evidence>
<dbReference type="GO" id="GO:0006355">
    <property type="term" value="P:regulation of DNA-templated transcription"/>
    <property type="evidence" value="ECO:0007669"/>
    <property type="project" value="InterPro"/>
</dbReference>
<dbReference type="InterPro" id="IPR003661">
    <property type="entry name" value="HisK_dim/P_dom"/>
</dbReference>
<dbReference type="NCBIfam" id="TIGR00229">
    <property type="entry name" value="sensory_box"/>
    <property type="match status" value="1"/>
</dbReference>
<dbReference type="EC" id="2.7.13.3" evidence="2"/>
<evidence type="ECO:0000256" key="3">
    <source>
        <dbReference type="ARBA" id="ARBA00022553"/>
    </source>
</evidence>
<dbReference type="SUPFAM" id="SSF55785">
    <property type="entry name" value="PYP-like sensor domain (PAS domain)"/>
    <property type="match status" value="1"/>
</dbReference>
<dbReference type="InterPro" id="IPR003594">
    <property type="entry name" value="HATPase_dom"/>
</dbReference>
<evidence type="ECO:0000256" key="7">
    <source>
        <dbReference type="ARBA" id="ARBA00022840"/>
    </source>
</evidence>
<name>A0A4U8YP49_9BACT</name>
<dbReference type="Gene3D" id="3.30.450.20">
    <property type="entry name" value="PAS domain"/>
    <property type="match status" value="1"/>
</dbReference>
<dbReference type="CDD" id="cd00130">
    <property type="entry name" value="PAS"/>
    <property type="match status" value="1"/>
</dbReference>
<dbReference type="AlphaFoldDB" id="A0A4U8YP49"/>
<dbReference type="SUPFAM" id="SSF55874">
    <property type="entry name" value="ATPase domain of HSP90 chaperone/DNA topoisomerase II/histidine kinase"/>
    <property type="match status" value="1"/>
</dbReference>
<dbReference type="PROSITE" id="PS50112">
    <property type="entry name" value="PAS"/>
    <property type="match status" value="1"/>
</dbReference>
<dbReference type="Gene3D" id="1.10.287.130">
    <property type="match status" value="1"/>
</dbReference>
<accession>A0A4U8YP49</accession>
<evidence type="ECO:0000313" key="11">
    <source>
        <dbReference type="EMBL" id="VFQ44979.1"/>
    </source>
</evidence>
<dbReference type="Gene3D" id="3.30.565.10">
    <property type="entry name" value="Histidine kinase-like ATPase, C-terminal domain"/>
    <property type="match status" value="1"/>
</dbReference>
<dbReference type="EMBL" id="CAADHO010000004">
    <property type="protein sequence ID" value="VFQ44979.1"/>
    <property type="molecule type" value="Genomic_DNA"/>
</dbReference>
<evidence type="ECO:0000259" key="9">
    <source>
        <dbReference type="PROSITE" id="PS50109"/>
    </source>
</evidence>
<dbReference type="Pfam" id="PF00512">
    <property type="entry name" value="HisKA"/>
    <property type="match status" value="1"/>
</dbReference>
<dbReference type="InterPro" id="IPR005467">
    <property type="entry name" value="His_kinase_dom"/>
</dbReference>
<dbReference type="PANTHER" id="PTHR43065">
    <property type="entry name" value="SENSOR HISTIDINE KINASE"/>
    <property type="match status" value="1"/>
</dbReference>
<evidence type="ECO:0000259" key="10">
    <source>
        <dbReference type="PROSITE" id="PS50112"/>
    </source>
</evidence>
<dbReference type="PANTHER" id="PTHR43065:SF42">
    <property type="entry name" value="TWO-COMPONENT SENSOR PPRA"/>
    <property type="match status" value="1"/>
</dbReference>
<dbReference type="SUPFAM" id="SSF47384">
    <property type="entry name" value="Homodimeric domain of signal transducing histidine kinase"/>
    <property type="match status" value="1"/>
</dbReference>
<dbReference type="PROSITE" id="PS50109">
    <property type="entry name" value="HIS_KIN"/>
    <property type="match status" value="1"/>
</dbReference>
<dbReference type="Pfam" id="PF02518">
    <property type="entry name" value="HATPase_c"/>
    <property type="match status" value="1"/>
</dbReference>
<feature type="domain" description="Histidine kinase" evidence="9">
    <location>
        <begin position="274"/>
        <end position="484"/>
    </location>
</feature>
<dbReference type="PRINTS" id="PR00344">
    <property type="entry name" value="BCTRLSENSOR"/>
</dbReference>
<evidence type="ECO:0000256" key="8">
    <source>
        <dbReference type="ARBA" id="ARBA00023012"/>
    </source>
</evidence>
<protein>
    <recommendedName>
        <fullName evidence="2">histidine kinase</fullName>
        <ecNumber evidence="2">2.7.13.3</ecNumber>
    </recommendedName>
</protein>
<evidence type="ECO:0000256" key="5">
    <source>
        <dbReference type="ARBA" id="ARBA00022741"/>
    </source>
</evidence>
<evidence type="ECO:0000256" key="6">
    <source>
        <dbReference type="ARBA" id="ARBA00022777"/>
    </source>
</evidence>
<evidence type="ECO:0000256" key="4">
    <source>
        <dbReference type="ARBA" id="ARBA00022679"/>
    </source>
</evidence>
<reference evidence="11 12" key="1">
    <citation type="submission" date="2019-03" db="EMBL/GenBank/DDBJ databases">
        <authorList>
            <person name="Nijsse B."/>
        </authorList>
    </citation>
    <scope>NUCLEOTIDE SEQUENCE [LARGE SCALE GENOMIC DNA]</scope>
    <source>
        <strain evidence="11">Desulfoluna butyratoxydans MSL71</strain>
    </source>
</reference>
<keyword evidence="8" id="KW-0902">Two-component regulatory system</keyword>
<keyword evidence="6" id="KW-0418">Kinase</keyword>
<evidence type="ECO:0000256" key="2">
    <source>
        <dbReference type="ARBA" id="ARBA00012438"/>
    </source>
</evidence>
<dbReference type="Pfam" id="PF00989">
    <property type="entry name" value="PAS"/>
    <property type="match status" value="1"/>
</dbReference>
<evidence type="ECO:0000256" key="1">
    <source>
        <dbReference type="ARBA" id="ARBA00000085"/>
    </source>
</evidence>
<dbReference type="InterPro" id="IPR004358">
    <property type="entry name" value="Sig_transdc_His_kin-like_C"/>
</dbReference>
<dbReference type="SMART" id="SM00388">
    <property type="entry name" value="HisKA"/>
    <property type="match status" value="1"/>
</dbReference>
<dbReference type="GO" id="GO:0000155">
    <property type="term" value="F:phosphorelay sensor kinase activity"/>
    <property type="evidence" value="ECO:0007669"/>
    <property type="project" value="InterPro"/>
</dbReference>
<dbReference type="GO" id="GO:0005524">
    <property type="term" value="F:ATP binding"/>
    <property type="evidence" value="ECO:0007669"/>
    <property type="project" value="UniProtKB-KW"/>
</dbReference>
<keyword evidence="7" id="KW-0067">ATP-binding</keyword>
<dbReference type="Proteomes" id="UP000507962">
    <property type="component" value="Unassembled WGS sequence"/>
</dbReference>
<organism evidence="11 12">
    <name type="scientific">Desulfoluna butyratoxydans</name>
    <dbReference type="NCBI Taxonomy" id="231438"/>
    <lineage>
        <taxon>Bacteria</taxon>
        <taxon>Pseudomonadati</taxon>
        <taxon>Thermodesulfobacteriota</taxon>
        <taxon>Desulfobacteria</taxon>
        <taxon>Desulfobacterales</taxon>
        <taxon>Desulfolunaceae</taxon>
        <taxon>Desulfoluna</taxon>
    </lineage>
</organism>
<gene>
    <name evidence="11" type="ORF">MSL71_26360</name>
</gene>
<feature type="domain" description="PAS" evidence="10">
    <location>
        <begin position="127"/>
        <end position="198"/>
    </location>
</feature>
<dbReference type="InterPro" id="IPR013767">
    <property type="entry name" value="PAS_fold"/>
</dbReference>
<dbReference type="InterPro" id="IPR036890">
    <property type="entry name" value="HATPase_C_sf"/>
</dbReference>
<sequence length="489" mass="53834">MYPDKRDGTIRAIEEKKRNLMLVSQDLRVIATNFRPGLRRMGRQCLGRTCHELLYRRDLPCSPCLAVEVFRTGMRAVRKVDAVDGKAVHEACHYAYPLYSGDEVAYVVLLDYDVSSFEEMEEDLMRSNAFLKNLINSAVDGVIAADMQGHIVIFNDAASDICGFPVSEALGGMNIRKVYPPGVAEEIMKKMRGTEYGGPGMVKALPVDGMNKDGARVPINLDAAIVYEEGREVATIGFFRDMREVLRMEAELKGTQLQLLQAEKMASLGKLAAGVAHQINNPLGGILLFARLLLEEYDLPEEARQDVNRILRDAGRCRDTVRELLEFARQTRREMSSLDINRAIRRTLYLLESQTIFQNIEIVSELDPSLPQVLADGQQMNHLFMNIILNAADAMDNEGTLTVKSGVTEGGRVFAEVSDTGSGIPGDLLERIFEPFFTTKAAGEGTGLGLSLAYGIVESHGGTITASNNEGNGATFHVEIPCSPPQGEP</sequence>
<dbReference type="CDD" id="cd00082">
    <property type="entry name" value="HisKA"/>
    <property type="match status" value="1"/>
</dbReference>
<dbReference type="SMART" id="SM00387">
    <property type="entry name" value="HATPase_c"/>
    <property type="match status" value="1"/>
</dbReference>